<protein>
    <submittedName>
        <fullName evidence="9">NOSIP</fullName>
    </submittedName>
</protein>
<accession>A0A8S3SM87</accession>
<dbReference type="OrthoDB" id="116827at2759"/>
<dbReference type="InterPro" id="IPR031790">
    <property type="entry name" value="Znf-NOSIP"/>
</dbReference>
<dbReference type="PANTHER" id="PTHR13063">
    <property type="entry name" value="ENOS INTERACTING PROTEIN"/>
    <property type="match status" value="1"/>
</dbReference>
<feature type="domain" description="Nitric oxide synthase-interacting protein zinc-finger" evidence="8">
    <location>
        <begin position="4"/>
        <end position="78"/>
    </location>
</feature>
<proteinExistence type="inferred from homology"/>
<evidence type="ECO:0000256" key="7">
    <source>
        <dbReference type="SAM" id="Coils"/>
    </source>
</evidence>
<gene>
    <name evidence="9" type="ORF">MEDL_35292</name>
</gene>
<evidence type="ECO:0000256" key="5">
    <source>
        <dbReference type="ARBA" id="ARBA00023242"/>
    </source>
</evidence>
<evidence type="ECO:0000259" key="8">
    <source>
        <dbReference type="Pfam" id="PF15906"/>
    </source>
</evidence>
<dbReference type="AlphaFoldDB" id="A0A8S3SM87"/>
<comment type="similarity">
    <text evidence="3 6">Belongs to the NOSIP family.</text>
</comment>
<dbReference type="CDD" id="cd16662">
    <property type="entry name" value="RING-Ubox2_NOSIP"/>
    <property type="match status" value="1"/>
</dbReference>
<comment type="subcellular location">
    <subcellularLocation>
        <location evidence="2">Cytoplasm</location>
    </subcellularLocation>
    <subcellularLocation>
        <location evidence="1 6">Nucleus</location>
    </subcellularLocation>
</comment>
<dbReference type="InterPro" id="IPR016818">
    <property type="entry name" value="NOSIP"/>
</dbReference>
<dbReference type="PANTHER" id="PTHR13063:SF10">
    <property type="entry name" value="NITRIC OXIDE SYNTHASE-INTERACTING PROTEIN"/>
    <property type="match status" value="1"/>
</dbReference>
<comment type="caution">
    <text evidence="9">The sequence shown here is derived from an EMBL/GenBank/DDBJ whole genome shotgun (WGS) entry which is preliminary data.</text>
</comment>
<dbReference type="EMBL" id="CAJPWZ010001706">
    <property type="protein sequence ID" value="CAG2221925.1"/>
    <property type="molecule type" value="Genomic_DNA"/>
</dbReference>
<dbReference type="InterPro" id="IPR013083">
    <property type="entry name" value="Znf_RING/FYVE/PHD"/>
</dbReference>
<dbReference type="FunFam" id="3.30.40.10:FF:000251">
    <property type="entry name" value="Nitric oxide synthase-interacting protein"/>
    <property type="match status" value="1"/>
</dbReference>
<feature type="coiled-coil region" evidence="7">
    <location>
        <begin position="78"/>
        <end position="112"/>
    </location>
</feature>
<dbReference type="Gene3D" id="3.30.40.10">
    <property type="entry name" value="Zinc/RING finger domain, C3HC4 (zinc finger)"/>
    <property type="match status" value="2"/>
</dbReference>
<keyword evidence="4" id="KW-0963">Cytoplasm</keyword>
<dbReference type="SUPFAM" id="SSF57850">
    <property type="entry name" value="RING/U-box"/>
    <property type="match status" value="2"/>
</dbReference>
<evidence type="ECO:0000256" key="6">
    <source>
        <dbReference type="PIRNR" id="PIRNR023577"/>
    </source>
</evidence>
<dbReference type="CDD" id="cd16661">
    <property type="entry name" value="RING-Ubox1_NOSIP"/>
    <property type="match status" value="1"/>
</dbReference>
<dbReference type="GO" id="GO:0061630">
    <property type="term" value="F:ubiquitin protein ligase activity"/>
    <property type="evidence" value="ECO:0007669"/>
    <property type="project" value="InterPro"/>
</dbReference>
<dbReference type="GO" id="GO:0005634">
    <property type="term" value="C:nucleus"/>
    <property type="evidence" value="ECO:0007669"/>
    <property type="project" value="UniProtKB-SubCell"/>
</dbReference>
<sequence>MTRHSKNCTAGTVYTYHERQRDTKSSGYGSKSARFGKDSIKNFDCCCLTLQPCRNPIVTPEGFLYDKEAILEFIIQQKKQIARKLKEYGKQINKANEELHELAKAELETKKQKLISHVEAPSDKNASGKDDKSICNMNNGKGKELPSFWVPALTPAAAPTKVEKPDEKVRCPMSGRPIKLKDFIDVKFTPINDRDSKTALISKEARYVCAVTNDVLGNSVPCAVLKTSGSVVTMECVEKLIKKDMLDPINGKKMTDKDILPLQRGSSGYSASGHTLEGKKYGPSVMA</sequence>
<dbReference type="PIRSF" id="PIRSF023577">
    <property type="entry name" value="ENOS_interacting"/>
    <property type="match status" value="1"/>
</dbReference>
<name>A0A8S3SM87_MYTED</name>
<dbReference type="Pfam" id="PF15906">
    <property type="entry name" value="zf-NOSIP"/>
    <property type="match status" value="1"/>
</dbReference>
<evidence type="ECO:0000256" key="2">
    <source>
        <dbReference type="ARBA" id="ARBA00004496"/>
    </source>
</evidence>
<keyword evidence="5 6" id="KW-0539">Nucleus</keyword>
<evidence type="ECO:0000256" key="1">
    <source>
        <dbReference type="ARBA" id="ARBA00004123"/>
    </source>
</evidence>
<dbReference type="GO" id="GO:0005737">
    <property type="term" value="C:cytoplasm"/>
    <property type="evidence" value="ECO:0007669"/>
    <property type="project" value="UniProtKB-SubCell"/>
</dbReference>
<evidence type="ECO:0000313" key="10">
    <source>
        <dbReference type="Proteomes" id="UP000683360"/>
    </source>
</evidence>
<evidence type="ECO:0000313" key="9">
    <source>
        <dbReference type="EMBL" id="CAG2221925.1"/>
    </source>
</evidence>
<evidence type="ECO:0000256" key="4">
    <source>
        <dbReference type="ARBA" id="ARBA00022490"/>
    </source>
</evidence>
<dbReference type="Proteomes" id="UP000683360">
    <property type="component" value="Unassembled WGS sequence"/>
</dbReference>
<dbReference type="FunFam" id="3.30.40.10:FF:000601">
    <property type="entry name" value="Nitric oxide synthase-interacting protein homolog"/>
    <property type="match status" value="1"/>
</dbReference>
<evidence type="ECO:0000256" key="3">
    <source>
        <dbReference type="ARBA" id="ARBA00008126"/>
    </source>
</evidence>
<reference evidence="9" key="1">
    <citation type="submission" date="2021-03" db="EMBL/GenBank/DDBJ databases">
        <authorList>
            <person name="Bekaert M."/>
        </authorList>
    </citation>
    <scope>NUCLEOTIDE SEQUENCE</scope>
</reference>
<organism evidence="9 10">
    <name type="scientific">Mytilus edulis</name>
    <name type="common">Blue mussel</name>
    <dbReference type="NCBI Taxonomy" id="6550"/>
    <lineage>
        <taxon>Eukaryota</taxon>
        <taxon>Metazoa</taxon>
        <taxon>Spiralia</taxon>
        <taxon>Lophotrochozoa</taxon>
        <taxon>Mollusca</taxon>
        <taxon>Bivalvia</taxon>
        <taxon>Autobranchia</taxon>
        <taxon>Pteriomorphia</taxon>
        <taxon>Mytilida</taxon>
        <taxon>Mytiloidea</taxon>
        <taxon>Mytilidae</taxon>
        <taxon>Mytilinae</taxon>
        <taxon>Mytilus</taxon>
    </lineage>
</organism>
<keyword evidence="10" id="KW-1185">Reference proteome</keyword>
<keyword evidence="7" id="KW-0175">Coiled coil</keyword>